<dbReference type="CDD" id="cd04701">
    <property type="entry name" value="Asparaginase_2"/>
    <property type="match status" value="1"/>
</dbReference>
<evidence type="ECO:0000256" key="5">
    <source>
        <dbReference type="PIRSR" id="PIRSR600246-1"/>
    </source>
</evidence>
<evidence type="ECO:0000256" key="7">
    <source>
        <dbReference type="PIRSR" id="PIRSR600246-3"/>
    </source>
</evidence>
<evidence type="ECO:0000256" key="3">
    <source>
        <dbReference type="ARBA" id="ARBA00022813"/>
    </source>
</evidence>
<dbReference type="HOGENOM" id="CLU_021603_1_0_6"/>
<dbReference type="GO" id="GO:0016811">
    <property type="term" value="F:hydrolase activity, acting on carbon-nitrogen (but not peptide) bonds, in linear amides"/>
    <property type="evidence" value="ECO:0007669"/>
    <property type="project" value="UniProtKB-ARBA"/>
</dbReference>
<feature type="signal peptide" evidence="8">
    <location>
        <begin position="1"/>
        <end position="23"/>
    </location>
</feature>
<feature type="binding site" evidence="6">
    <location>
        <begin position="260"/>
        <end position="263"/>
    </location>
    <ligand>
        <name>substrate</name>
    </ligand>
</feature>
<evidence type="ECO:0000256" key="4">
    <source>
        <dbReference type="ARBA" id="ARBA00069124"/>
    </source>
</evidence>
<feature type="chain" id="PRO_5004225841" description="Isoaspartyl peptidase" evidence="8">
    <location>
        <begin position="24"/>
        <end position="344"/>
    </location>
</feature>
<dbReference type="PANTHER" id="PTHR10188">
    <property type="entry name" value="L-ASPARAGINASE"/>
    <property type="match status" value="1"/>
</dbReference>
<evidence type="ECO:0000313" key="9">
    <source>
        <dbReference type="EMBL" id="CAI86218.1"/>
    </source>
</evidence>
<protein>
    <recommendedName>
        <fullName evidence="4">Isoaspartyl peptidase</fullName>
    </recommendedName>
</protein>
<dbReference type="SUPFAM" id="SSF56235">
    <property type="entry name" value="N-terminal nucleophile aminohydrolases (Ntn hydrolases)"/>
    <property type="match status" value="1"/>
</dbReference>
<evidence type="ECO:0000256" key="2">
    <source>
        <dbReference type="ARBA" id="ARBA00022801"/>
    </source>
</evidence>
<dbReference type="GO" id="GO:0006508">
    <property type="term" value="P:proteolysis"/>
    <property type="evidence" value="ECO:0007669"/>
    <property type="project" value="UniProtKB-KW"/>
</dbReference>
<keyword evidence="2 9" id="KW-0378">Hydrolase</keyword>
<dbReference type="STRING" id="326442.PSHAa1143"/>
<organism evidence="9 10">
    <name type="scientific">Pseudoalteromonas translucida (strain TAC 125)</name>
    <dbReference type="NCBI Taxonomy" id="326442"/>
    <lineage>
        <taxon>Bacteria</taxon>
        <taxon>Pseudomonadati</taxon>
        <taxon>Pseudomonadota</taxon>
        <taxon>Gammaproteobacteria</taxon>
        <taxon>Alteromonadales</taxon>
        <taxon>Pseudoalteromonadaceae</taxon>
        <taxon>Pseudoalteromonas</taxon>
    </lineage>
</organism>
<name>Q3IKH0_PSET1</name>
<keyword evidence="10" id="KW-1185">Reference proteome</keyword>
<dbReference type="GO" id="GO:0008233">
    <property type="term" value="F:peptidase activity"/>
    <property type="evidence" value="ECO:0007669"/>
    <property type="project" value="UniProtKB-KW"/>
</dbReference>
<dbReference type="Gene3D" id="3.60.20.30">
    <property type="entry name" value="(Glycosyl)asparaginase"/>
    <property type="match status" value="1"/>
</dbReference>
<evidence type="ECO:0000256" key="6">
    <source>
        <dbReference type="PIRSR" id="PIRSR600246-2"/>
    </source>
</evidence>
<dbReference type="BioCyc" id="PHAL326442:PSHA_RS05670-MONOMER"/>
<keyword evidence="3" id="KW-0068">Autocatalytic cleavage</keyword>
<keyword evidence="8" id="KW-0732">Signal</keyword>
<dbReference type="AlphaFoldDB" id="Q3IKH0"/>
<keyword evidence="1" id="KW-0645">Protease</keyword>
<evidence type="ECO:0000256" key="8">
    <source>
        <dbReference type="SAM" id="SignalP"/>
    </source>
</evidence>
<evidence type="ECO:0000256" key="1">
    <source>
        <dbReference type="ARBA" id="ARBA00022670"/>
    </source>
</evidence>
<feature type="binding site" evidence="6">
    <location>
        <begin position="237"/>
        <end position="240"/>
    </location>
    <ligand>
        <name>substrate</name>
    </ligand>
</feature>
<dbReference type="FunFam" id="3.60.20.30:FF:000001">
    <property type="entry name" value="Isoaspartyl peptidase/L-asparaginase"/>
    <property type="match status" value="1"/>
</dbReference>
<dbReference type="KEGG" id="pha:PSHAa1143"/>
<evidence type="ECO:0000313" key="10">
    <source>
        <dbReference type="Proteomes" id="UP000006843"/>
    </source>
</evidence>
<feature type="active site" description="Nucleophile" evidence="5">
    <location>
        <position position="209"/>
    </location>
</feature>
<dbReference type="PANTHER" id="PTHR10188:SF6">
    <property type="entry name" value="N(4)-(BETA-N-ACETYLGLUCOSAMINYL)-L-ASPARAGINASE"/>
    <property type="match status" value="1"/>
</dbReference>
<sequence>MKKSLLMALIATSFISVSNNALSAEVPFAIAIHGGAGTIEKSKFTPKEEQAYRAKLTQAVEAGYKVLEQGGESLDAITAAIQVMEQSTYFNAGRGAVYTYDGSHELDASIMDGRSRQAGAVAGVKHVESPINLARLVMDNSVHVMLSGQGAEEFAKEQGIPLIENNLFDTEHRYKALLKAKQKLDKAKATSKDYQAAHKALPNNYKMGTVGAVALDKNGNLAAGTSTGGMTAKRYGRIGDAPVIGAGTFAENESCAVSATGHGEYFIRYNVASDICARVKYQGKTITQAGDEVINGVLAPIGGTGGVIIVDTKGNISLPFNTSGMYRASKSNTQATYVGIFKGE</sequence>
<dbReference type="Proteomes" id="UP000006843">
    <property type="component" value="Chromosome I"/>
</dbReference>
<feature type="site" description="Cleavage; by autolysis" evidence="7">
    <location>
        <begin position="208"/>
        <end position="209"/>
    </location>
</feature>
<dbReference type="InterPro" id="IPR029055">
    <property type="entry name" value="Ntn_hydrolases_N"/>
</dbReference>
<gene>
    <name evidence="9" type="primary">iaaA</name>
    <name evidence="9" type="ordered locus">PSHAa1143</name>
</gene>
<proteinExistence type="predicted"/>
<dbReference type="InterPro" id="IPR000246">
    <property type="entry name" value="Peptidase_T2"/>
</dbReference>
<dbReference type="PATRIC" id="fig|326442.8.peg.1100"/>
<accession>Q3IKH0</accession>
<reference evidence="9 10" key="1">
    <citation type="journal article" date="2005" name="Genome Res.">
        <title>Coping with cold: the genome of the versatile marine Antarctica bacterium Pseudoalteromonas haloplanktis TAC125.</title>
        <authorList>
            <person name="Medigue C."/>
            <person name="Krin E."/>
            <person name="Pascal G."/>
            <person name="Barbe V."/>
            <person name="Bernsel A."/>
            <person name="Bertin P."/>
            <person name="Cheung F."/>
            <person name="Cruveiller S."/>
            <person name="Damico S."/>
            <person name="Duilio A."/>
            <person name="Fang G."/>
            <person name="Feller G."/>
            <person name="Mangenot S."/>
            <person name="Marino G."/>
            <person name="Nilsson J."/>
            <person name="Parilli E."/>
            <person name="Rocha E."/>
            <person name="Rouy Z."/>
            <person name="Sekowska A."/>
            <person name="Tutino M.L."/>
            <person name="Vallenet D."/>
            <person name="von Heijne G."/>
            <person name="Danchin A."/>
        </authorList>
    </citation>
    <scope>NUCLEOTIDE SEQUENCE [LARGE SCALE GENOMIC DNA]</scope>
    <source>
        <strain evidence="10">TAC 125</strain>
    </source>
</reference>
<dbReference type="eggNOG" id="COG1446">
    <property type="taxonomic scope" value="Bacteria"/>
</dbReference>
<dbReference type="EMBL" id="CR954246">
    <property type="protein sequence ID" value="CAI86218.1"/>
    <property type="molecule type" value="Genomic_DNA"/>
</dbReference>
<dbReference type="Pfam" id="PF01112">
    <property type="entry name" value="Asparaginase_2"/>
    <property type="match status" value="1"/>
</dbReference>